<organism evidence="1">
    <name type="scientific">Haemonchus placei</name>
    <name type="common">Barber's pole worm</name>
    <dbReference type="NCBI Taxonomy" id="6290"/>
    <lineage>
        <taxon>Eukaryota</taxon>
        <taxon>Metazoa</taxon>
        <taxon>Ecdysozoa</taxon>
        <taxon>Nematoda</taxon>
        <taxon>Chromadorea</taxon>
        <taxon>Rhabditida</taxon>
        <taxon>Rhabditina</taxon>
        <taxon>Rhabditomorpha</taxon>
        <taxon>Strongyloidea</taxon>
        <taxon>Trichostrongylidae</taxon>
        <taxon>Haemonchus</taxon>
    </lineage>
</organism>
<dbReference type="AlphaFoldDB" id="A0A0N4X9H9"/>
<protein>
    <submittedName>
        <fullName evidence="1">DUF1534 domain-containing protein</fullName>
    </submittedName>
</protein>
<sequence length="60" mass="6925">LTDQYIFCGTRATDKRVWKSRRRSVGACEAGERRVPISTQELRTSTKANRTVERAFRHGN</sequence>
<name>A0A0N4X9H9_HAEPC</name>
<proteinExistence type="predicted"/>
<dbReference type="WBParaSite" id="HPLM_0002102101-mRNA-1">
    <property type="protein sequence ID" value="HPLM_0002102101-mRNA-1"/>
    <property type="gene ID" value="HPLM_0002102101"/>
</dbReference>
<evidence type="ECO:0000313" key="1">
    <source>
        <dbReference type="WBParaSite" id="HPLM_0002102101-mRNA-1"/>
    </source>
</evidence>
<reference evidence="1" key="1">
    <citation type="submission" date="2017-02" db="UniProtKB">
        <authorList>
            <consortium name="WormBaseParasite"/>
        </authorList>
    </citation>
    <scope>IDENTIFICATION</scope>
</reference>
<accession>A0A0N4X9H9</accession>